<evidence type="ECO:0000313" key="2">
    <source>
        <dbReference type="Proteomes" id="UP000272729"/>
    </source>
</evidence>
<gene>
    <name evidence="1" type="ORF">DFJ66_3202</name>
</gene>
<reference evidence="1 2" key="1">
    <citation type="submission" date="2018-10" db="EMBL/GenBank/DDBJ databases">
        <title>Sequencing the genomes of 1000 actinobacteria strains.</title>
        <authorList>
            <person name="Klenk H.-P."/>
        </authorList>
    </citation>
    <scope>NUCLEOTIDE SEQUENCE [LARGE SCALE GENOMIC DNA]</scope>
    <source>
        <strain evidence="1 2">DSM 43911</strain>
    </source>
</reference>
<proteinExistence type="predicted"/>
<dbReference type="EMBL" id="RBXR01000001">
    <property type="protein sequence ID" value="RKT69963.1"/>
    <property type="molecule type" value="Genomic_DNA"/>
</dbReference>
<name>A0A495XBJ9_9PSEU</name>
<accession>A0A495XBJ9</accession>
<dbReference type="RefSeq" id="WP_147459279.1">
    <property type="nucleotide sequence ID" value="NZ_JBIUBA010000010.1"/>
</dbReference>
<sequence length="131" mass="14134">MLGVSLLIGLHAAWTEDDDPVPPTRAEAEAVLDETVRYARSGAYTLLCEAIADADATCRNLVESARQSGWAPTQDRPEVVGVRRSGLSTVLELRGTRTDGSTFTSDFAVVRDHRGLRGSTPIYWSGVTIVS</sequence>
<dbReference type="OrthoDB" id="3630560at2"/>
<comment type="caution">
    <text evidence="1">The sequence shown here is derived from an EMBL/GenBank/DDBJ whole genome shotgun (WGS) entry which is preliminary data.</text>
</comment>
<protein>
    <submittedName>
        <fullName evidence="1">Uncharacterized protein</fullName>
    </submittedName>
</protein>
<evidence type="ECO:0000313" key="1">
    <source>
        <dbReference type="EMBL" id="RKT69963.1"/>
    </source>
</evidence>
<keyword evidence="2" id="KW-1185">Reference proteome</keyword>
<dbReference type="AlphaFoldDB" id="A0A495XBJ9"/>
<dbReference type="Proteomes" id="UP000272729">
    <property type="component" value="Unassembled WGS sequence"/>
</dbReference>
<organism evidence="1 2">
    <name type="scientific">Saccharothrix variisporea</name>
    <dbReference type="NCBI Taxonomy" id="543527"/>
    <lineage>
        <taxon>Bacteria</taxon>
        <taxon>Bacillati</taxon>
        <taxon>Actinomycetota</taxon>
        <taxon>Actinomycetes</taxon>
        <taxon>Pseudonocardiales</taxon>
        <taxon>Pseudonocardiaceae</taxon>
        <taxon>Saccharothrix</taxon>
    </lineage>
</organism>